<feature type="compositionally biased region" description="Polar residues" evidence="1">
    <location>
        <begin position="190"/>
        <end position="200"/>
    </location>
</feature>
<dbReference type="RefSeq" id="XP_068361087.1">
    <property type="nucleotide sequence ID" value="XM_068492280.1"/>
</dbReference>
<dbReference type="GeneID" id="94826984"/>
<feature type="region of interest" description="Disordered" evidence="1">
    <location>
        <begin position="120"/>
        <end position="277"/>
    </location>
</feature>
<accession>A0A1J4K968</accession>
<proteinExistence type="predicted"/>
<evidence type="ECO:0000313" key="3">
    <source>
        <dbReference type="Proteomes" id="UP000179807"/>
    </source>
</evidence>
<dbReference type="AlphaFoldDB" id="A0A1J4K968"/>
<feature type="compositionally biased region" description="Basic residues" evidence="1">
    <location>
        <begin position="1"/>
        <end position="21"/>
    </location>
</feature>
<reference evidence="2" key="1">
    <citation type="submission" date="2016-10" db="EMBL/GenBank/DDBJ databases">
        <authorList>
            <person name="Benchimol M."/>
            <person name="Almeida L.G."/>
            <person name="Vasconcelos A.T."/>
            <person name="Perreira-Neves A."/>
            <person name="Rosa I.A."/>
            <person name="Tasca T."/>
            <person name="Bogo M.R."/>
            <person name="de Souza W."/>
        </authorList>
    </citation>
    <scope>NUCLEOTIDE SEQUENCE [LARGE SCALE GENOMIC DNA]</scope>
    <source>
        <strain evidence="2">K</strain>
    </source>
</reference>
<organism evidence="2 3">
    <name type="scientific">Tritrichomonas foetus</name>
    <dbReference type="NCBI Taxonomy" id="1144522"/>
    <lineage>
        <taxon>Eukaryota</taxon>
        <taxon>Metamonada</taxon>
        <taxon>Parabasalia</taxon>
        <taxon>Tritrichomonadida</taxon>
        <taxon>Tritrichomonadidae</taxon>
        <taxon>Tritrichomonas</taxon>
    </lineage>
</organism>
<sequence length="407" mass="46696">MIVRRKIHRSKSVANSKRKNTQRVITQKTSDEENQDDAKNDVPRNNTNRKSDDLNSVFDQEKQKSEHNSQNLECQQKTLNGAKPLRINPKNKCPLDIKSKIQHQENDPEGIQKQACQQTIRSEPKSTNLSQQLSSERYQNKNKQSQFLKSIRNLSPTGSPKPKPSLKTNTNTSSRFNKWLGPYISPVSPRKNQTNQSKSSIDTKKKLNRQNVVPQSNQNKSLFQLSNPSNETQNHSLHSSLDYGTQSLNVDDIKRPSPKPSPRKQSPHTDCFSGSSLNVKSQRLNRESLLGNNSKNESHLKGANKKIPDFYEMAKVNSKGNLTFVVCVEDIENKSMNQNLQDKQRKVMFQWFSSTDKAKVIENYFKKLNPYQKRFIIHDDEGNKIPLDVNNKINELILSERAFLVLE</sequence>
<gene>
    <name evidence="2" type="ORF">TRFO_05078</name>
</gene>
<feature type="compositionally biased region" description="Polar residues" evidence="1">
    <location>
        <begin position="209"/>
        <end position="249"/>
    </location>
</feature>
<dbReference type="VEuPathDB" id="TrichDB:TRFO_05078"/>
<feature type="compositionally biased region" description="Polar residues" evidence="1">
    <location>
        <begin position="120"/>
        <end position="158"/>
    </location>
</feature>
<protein>
    <submittedName>
        <fullName evidence="2">Uncharacterized protein</fullName>
    </submittedName>
</protein>
<feature type="compositionally biased region" description="Polar residues" evidence="1">
    <location>
        <begin position="166"/>
        <end position="176"/>
    </location>
</feature>
<name>A0A1J4K968_9EUKA</name>
<evidence type="ECO:0000313" key="2">
    <source>
        <dbReference type="EMBL" id="OHT07951.1"/>
    </source>
</evidence>
<keyword evidence="3" id="KW-1185">Reference proteome</keyword>
<feature type="compositionally biased region" description="Basic and acidic residues" evidence="1">
    <location>
        <begin position="49"/>
        <end position="67"/>
    </location>
</feature>
<dbReference type="Proteomes" id="UP000179807">
    <property type="component" value="Unassembled WGS sequence"/>
</dbReference>
<dbReference type="EMBL" id="MLAK01000682">
    <property type="protein sequence ID" value="OHT07951.1"/>
    <property type="molecule type" value="Genomic_DNA"/>
</dbReference>
<feature type="region of interest" description="Disordered" evidence="1">
    <location>
        <begin position="1"/>
        <end position="75"/>
    </location>
</feature>
<comment type="caution">
    <text evidence="2">The sequence shown here is derived from an EMBL/GenBank/DDBJ whole genome shotgun (WGS) entry which is preliminary data.</text>
</comment>
<evidence type="ECO:0000256" key="1">
    <source>
        <dbReference type="SAM" id="MobiDB-lite"/>
    </source>
</evidence>